<keyword evidence="3" id="KW-1185">Reference proteome</keyword>
<gene>
    <name evidence="2" type="ORF">EYF80_006355</name>
</gene>
<dbReference type="EMBL" id="SRLO01000033">
    <property type="protein sequence ID" value="TNN83374.1"/>
    <property type="molecule type" value="Genomic_DNA"/>
</dbReference>
<evidence type="ECO:0000313" key="2">
    <source>
        <dbReference type="EMBL" id="TNN83374.1"/>
    </source>
</evidence>
<sequence length="90" mass="9461">MELRLGVRLCGTHRLKALPCGNTLPAGCCARGRSISMVVLHPPCSQSPGARREAEGVSGDATGCTLSKHSAPERRRRESGFIKSTAVGSD</sequence>
<feature type="compositionally biased region" description="Basic and acidic residues" evidence="1">
    <location>
        <begin position="70"/>
        <end position="80"/>
    </location>
</feature>
<organism evidence="2 3">
    <name type="scientific">Liparis tanakae</name>
    <name type="common">Tanaka's snailfish</name>
    <dbReference type="NCBI Taxonomy" id="230148"/>
    <lineage>
        <taxon>Eukaryota</taxon>
        <taxon>Metazoa</taxon>
        <taxon>Chordata</taxon>
        <taxon>Craniata</taxon>
        <taxon>Vertebrata</taxon>
        <taxon>Euteleostomi</taxon>
        <taxon>Actinopterygii</taxon>
        <taxon>Neopterygii</taxon>
        <taxon>Teleostei</taxon>
        <taxon>Neoteleostei</taxon>
        <taxon>Acanthomorphata</taxon>
        <taxon>Eupercaria</taxon>
        <taxon>Perciformes</taxon>
        <taxon>Cottioidei</taxon>
        <taxon>Cottales</taxon>
        <taxon>Liparidae</taxon>
        <taxon>Liparis</taxon>
    </lineage>
</organism>
<feature type="region of interest" description="Disordered" evidence="1">
    <location>
        <begin position="47"/>
        <end position="90"/>
    </location>
</feature>
<reference evidence="2 3" key="1">
    <citation type="submission" date="2019-03" db="EMBL/GenBank/DDBJ databases">
        <title>First draft genome of Liparis tanakae, snailfish: a comprehensive survey of snailfish specific genes.</title>
        <authorList>
            <person name="Kim W."/>
            <person name="Song I."/>
            <person name="Jeong J.-H."/>
            <person name="Kim D."/>
            <person name="Kim S."/>
            <person name="Ryu S."/>
            <person name="Song J.Y."/>
            <person name="Lee S.K."/>
        </authorList>
    </citation>
    <scope>NUCLEOTIDE SEQUENCE [LARGE SCALE GENOMIC DNA]</scope>
    <source>
        <tissue evidence="2">Muscle</tissue>
    </source>
</reference>
<proteinExistence type="predicted"/>
<dbReference type="Proteomes" id="UP000314294">
    <property type="component" value="Unassembled WGS sequence"/>
</dbReference>
<name>A0A4Z2J0N5_9TELE</name>
<dbReference type="AlphaFoldDB" id="A0A4Z2J0N5"/>
<evidence type="ECO:0000313" key="3">
    <source>
        <dbReference type="Proteomes" id="UP000314294"/>
    </source>
</evidence>
<comment type="caution">
    <text evidence="2">The sequence shown here is derived from an EMBL/GenBank/DDBJ whole genome shotgun (WGS) entry which is preliminary data.</text>
</comment>
<evidence type="ECO:0000256" key="1">
    <source>
        <dbReference type="SAM" id="MobiDB-lite"/>
    </source>
</evidence>
<protein>
    <submittedName>
        <fullName evidence="2">Uncharacterized protein</fullName>
    </submittedName>
</protein>
<accession>A0A4Z2J0N5</accession>